<proteinExistence type="inferred from homology"/>
<accession>A0A7C4LIR6</accession>
<reference evidence="8" key="1">
    <citation type="journal article" date="2020" name="mSystems">
        <title>Genome- and Community-Level Interaction Insights into Carbon Utilization and Element Cycling Functions of Hydrothermarchaeota in Hydrothermal Sediment.</title>
        <authorList>
            <person name="Zhou Z."/>
            <person name="Liu Y."/>
            <person name="Xu W."/>
            <person name="Pan J."/>
            <person name="Luo Z.H."/>
            <person name="Li M."/>
        </authorList>
    </citation>
    <scope>NUCLEOTIDE SEQUENCE [LARGE SCALE GENOMIC DNA]</scope>
    <source>
        <strain evidence="8">SpSt-508</strain>
    </source>
</reference>
<evidence type="ECO:0000256" key="5">
    <source>
        <dbReference type="ARBA" id="ARBA00022801"/>
    </source>
</evidence>
<dbReference type="CDD" id="cd16144">
    <property type="entry name" value="ARS_like"/>
    <property type="match status" value="1"/>
</dbReference>
<dbReference type="PROSITE" id="PS00149">
    <property type="entry name" value="SULFATASE_2"/>
    <property type="match status" value="1"/>
</dbReference>
<keyword evidence="3" id="KW-0479">Metal-binding</keyword>
<dbReference type="PANTHER" id="PTHR42693:SF42">
    <property type="entry name" value="ARYLSULFATASE G"/>
    <property type="match status" value="1"/>
</dbReference>
<dbReference type="PANTHER" id="PTHR42693">
    <property type="entry name" value="ARYLSULFATASE FAMILY MEMBER"/>
    <property type="match status" value="1"/>
</dbReference>
<evidence type="ECO:0000256" key="4">
    <source>
        <dbReference type="ARBA" id="ARBA00022729"/>
    </source>
</evidence>
<comment type="similarity">
    <text evidence="2">Belongs to the sulfatase family.</text>
</comment>
<dbReference type="SUPFAM" id="SSF53649">
    <property type="entry name" value="Alkaline phosphatase-like"/>
    <property type="match status" value="1"/>
</dbReference>
<evidence type="ECO:0000259" key="7">
    <source>
        <dbReference type="Pfam" id="PF00884"/>
    </source>
</evidence>
<keyword evidence="5" id="KW-0378">Hydrolase</keyword>
<dbReference type="GO" id="GO:0046872">
    <property type="term" value="F:metal ion binding"/>
    <property type="evidence" value="ECO:0007669"/>
    <property type="project" value="UniProtKB-KW"/>
</dbReference>
<dbReference type="Gene3D" id="3.30.1120.10">
    <property type="match status" value="1"/>
</dbReference>
<organism evidence="8">
    <name type="scientific">Schlesneria paludicola</name>
    <dbReference type="NCBI Taxonomy" id="360056"/>
    <lineage>
        <taxon>Bacteria</taxon>
        <taxon>Pseudomonadati</taxon>
        <taxon>Planctomycetota</taxon>
        <taxon>Planctomycetia</taxon>
        <taxon>Planctomycetales</taxon>
        <taxon>Planctomycetaceae</taxon>
        <taxon>Schlesneria</taxon>
    </lineage>
</organism>
<evidence type="ECO:0000256" key="2">
    <source>
        <dbReference type="ARBA" id="ARBA00008779"/>
    </source>
</evidence>
<protein>
    <submittedName>
        <fullName evidence="8">DUF4976 domain-containing protein</fullName>
    </submittedName>
</protein>
<dbReference type="InterPro" id="IPR017850">
    <property type="entry name" value="Alkaline_phosphatase_core_sf"/>
</dbReference>
<gene>
    <name evidence="8" type="ORF">ENS64_02465</name>
</gene>
<evidence type="ECO:0000313" key="8">
    <source>
        <dbReference type="EMBL" id="HGT38122.1"/>
    </source>
</evidence>
<evidence type="ECO:0000256" key="1">
    <source>
        <dbReference type="ARBA" id="ARBA00001913"/>
    </source>
</evidence>
<evidence type="ECO:0000256" key="3">
    <source>
        <dbReference type="ARBA" id="ARBA00022723"/>
    </source>
</evidence>
<comment type="caution">
    <text evidence="8">The sequence shown here is derived from an EMBL/GenBank/DDBJ whole genome shotgun (WGS) entry which is preliminary data.</text>
</comment>
<dbReference type="EMBL" id="DSVQ01000006">
    <property type="protein sequence ID" value="HGT38122.1"/>
    <property type="molecule type" value="Genomic_DNA"/>
</dbReference>
<dbReference type="Pfam" id="PF00884">
    <property type="entry name" value="Sulfatase"/>
    <property type="match status" value="1"/>
</dbReference>
<dbReference type="InterPro" id="IPR050738">
    <property type="entry name" value="Sulfatase"/>
</dbReference>
<keyword evidence="6" id="KW-0106">Calcium</keyword>
<comment type="cofactor">
    <cofactor evidence="1">
        <name>Ca(2+)</name>
        <dbReference type="ChEBI" id="CHEBI:29108"/>
    </cofactor>
</comment>
<dbReference type="InterPro" id="IPR000917">
    <property type="entry name" value="Sulfatase_N"/>
</dbReference>
<feature type="domain" description="Sulfatase N-terminal" evidence="7">
    <location>
        <begin position="14"/>
        <end position="340"/>
    </location>
</feature>
<name>A0A7C4LIR6_9PLAN</name>
<sequence length="590" mass="64453">MAASIAAAQEGAKPNVVLIVADDLGAMDLGCYGSTFHRTPALDRLAHEGVRFTQAYAACPVCSPSRAAVLTGKYPARLHLTDWLPGRADMPSQRLQRPNIRQQLPLEEVTLAELFRDAGYATGHIGKWHLGGDGFGPLEQGFEVNIGGDHTGTPLSYFAPFSKGGRTMPGLAEAPAGQYLTDRYAIEAERFLEAHRDRPFFLYLPHNAVHTPLRAPDELVQQFPAATPFTGQQNNPIYAAMLLALDRAVDKVRTKLTALGIADRTWIVFTSDNGGLSNAEGPQTPATSNAPLREGKGWLYEGGIRVPLIIAGPRIKSPGRTSDAVVSGYDVLPTLAELCGLEVPHAVDGVSFASVLTEAAQLPERTLYWHYPHYSNQGGRPGAALRAGNLKLIEYFEDGRRELFDLAADPRETRNLSSERPQEVERLGRQLAAWRTEVGAQLPTPNPHYHPHPQAPNGRIELPAKTAIVHGVMLRYESMPHKNTLGFWTLAEDWARWEFEVARPGVFRMQALVGCGKGSGGSVVEFTVNQQTLVLTVEETGGFQNFVPRDLGVVTLPRPGRYELTVKPKTKPGPAVMDLRQVTLVPEGKQ</sequence>
<evidence type="ECO:0000256" key="6">
    <source>
        <dbReference type="ARBA" id="ARBA00022837"/>
    </source>
</evidence>
<keyword evidence="4" id="KW-0732">Signal</keyword>
<dbReference type="AlphaFoldDB" id="A0A7C4LIR6"/>
<dbReference type="Gene3D" id="3.40.720.10">
    <property type="entry name" value="Alkaline Phosphatase, subunit A"/>
    <property type="match status" value="1"/>
</dbReference>
<dbReference type="InterPro" id="IPR024607">
    <property type="entry name" value="Sulfatase_CS"/>
</dbReference>
<dbReference type="GO" id="GO:0004065">
    <property type="term" value="F:arylsulfatase activity"/>
    <property type="evidence" value="ECO:0007669"/>
    <property type="project" value="TreeGrafter"/>
</dbReference>
<dbReference type="PROSITE" id="PS00523">
    <property type="entry name" value="SULFATASE_1"/>
    <property type="match status" value="1"/>
</dbReference>
<dbReference type="Gene3D" id="2.60.120.260">
    <property type="entry name" value="Galactose-binding domain-like"/>
    <property type="match status" value="1"/>
</dbReference>